<comment type="caution">
    <text evidence="3">The sequence shown here is derived from an EMBL/GenBank/DDBJ whole genome shotgun (WGS) entry which is preliminary data.</text>
</comment>
<keyword evidence="4" id="KW-1185">Reference proteome</keyword>
<evidence type="ECO:0000259" key="2">
    <source>
        <dbReference type="SMART" id="SM00743"/>
    </source>
</evidence>
<proteinExistence type="predicted"/>
<sequence>MLLQEKHCSMRMTRQPSSGTPLSPMSQQTETQVFSPNVAQQKETEQSLDETLSNPNRAEENLEDEIKKEPLNETPPAQTQFFSTNETQLIEQELLSNETPDAQTTTDPLTDPLTGLISSIAGQYKNSDENTEALDNTPASTMSTPVVDQYQKNDETQTGTQVLPPNVTQQENTHVVANTPASPNSSLMLDENQNAIVAETHTGTQFFSLDATLQNETQPLSDETQSKHIQEEENPADEVRFILKGVVECILEEKILEFYVIVNMFLHDTTEPLTEIISTSISETMPLSQQTQPLTKISPIHFSETKKAEESRLPTLFEIDADVEIASTDDTTCRIWYPSKVVDLNGVEMVTVEYYCTLFAEKKRVHNTITTDKTRPAPPTSDQKAFEMSDNVEGFYKNGWCSGQVKMVLGDNTYSVYLNSSMETIQFEPSYLRIHRKWIDGVWKMADEEKPNKKRKAAGSSQESGKNTVVAFLRRSKRVPIRSRDTRTSFKSERSPALTVKREIISAVDPFSTPAVHKLQRLKNWLTSTRGIHGVTLLINKVVTRKNFFQYIENEGKDLKAVHIDGAFAMLNCRRNENDVWFHNNKVSKAYFLPTTFFPTLGYYIDLIDKRPAEENLLEGKSIQRRNGGEDVEVLYGVIPGRYGKHLIGMAVDLKKRTITLYHCGLPTEDKNNDISQIEELAVLLPALMMKAFGEEMLECHSLKIEDMTKINDDNALELRRSLSCEIFNQFVDADV</sequence>
<dbReference type="CDD" id="cd20406">
    <property type="entry name" value="Tudor_Agenet_AtDUF_rpt2_4"/>
    <property type="match status" value="1"/>
</dbReference>
<reference evidence="3 4" key="1">
    <citation type="submission" date="2020-02" db="EMBL/GenBank/DDBJ databases">
        <authorList>
            <person name="Ma Q."/>
            <person name="Huang Y."/>
            <person name="Song X."/>
            <person name="Pei D."/>
        </authorList>
    </citation>
    <scope>NUCLEOTIDE SEQUENCE [LARGE SCALE GENOMIC DNA]</scope>
    <source>
        <strain evidence="3">Sxm20200214</strain>
        <tissue evidence="3">Leaf</tissue>
    </source>
</reference>
<dbReference type="EMBL" id="JAAMPC010000008">
    <property type="protein sequence ID" value="KAG2299152.1"/>
    <property type="molecule type" value="Genomic_DNA"/>
</dbReference>
<protein>
    <recommendedName>
        <fullName evidence="2">Agenet domain-containing protein</fullName>
    </recommendedName>
</protein>
<accession>A0A8X7S3H6</accession>
<organism evidence="3 4">
    <name type="scientific">Brassica carinata</name>
    <name type="common">Ethiopian mustard</name>
    <name type="synonym">Abyssinian cabbage</name>
    <dbReference type="NCBI Taxonomy" id="52824"/>
    <lineage>
        <taxon>Eukaryota</taxon>
        <taxon>Viridiplantae</taxon>
        <taxon>Streptophyta</taxon>
        <taxon>Embryophyta</taxon>
        <taxon>Tracheophyta</taxon>
        <taxon>Spermatophyta</taxon>
        <taxon>Magnoliopsida</taxon>
        <taxon>eudicotyledons</taxon>
        <taxon>Gunneridae</taxon>
        <taxon>Pentapetalae</taxon>
        <taxon>rosids</taxon>
        <taxon>malvids</taxon>
        <taxon>Brassicales</taxon>
        <taxon>Brassicaceae</taxon>
        <taxon>Brassiceae</taxon>
        <taxon>Brassica</taxon>
    </lineage>
</organism>
<dbReference type="OrthoDB" id="1059983at2759"/>
<dbReference type="SMART" id="SM00743">
    <property type="entry name" value="Agenet"/>
    <property type="match status" value="1"/>
</dbReference>
<feature type="compositionally biased region" description="Polar residues" evidence="1">
    <location>
        <begin position="12"/>
        <end position="41"/>
    </location>
</feature>
<gene>
    <name evidence="3" type="ORF">Bca52824_035624</name>
</gene>
<evidence type="ECO:0000313" key="3">
    <source>
        <dbReference type="EMBL" id="KAG2299152.1"/>
    </source>
</evidence>
<evidence type="ECO:0000256" key="1">
    <source>
        <dbReference type="SAM" id="MobiDB-lite"/>
    </source>
</evidence>
<dbReference type="PANTHER" id="PTHR31917">
    <property type="entry name" value="AGENET DOMAIN-CONTAINING PROTEIN-RELATED"/>
    <property type="match status" value="1"/>
</dbReference>
<evidence type="ECO:0000313" key="4">
    <source>
        <dbReference type="Proteomes" id="UP000886595"/>
    </source>
</evidence>
<dbReference type="AlphaFoldDB" id="A0A8X7S3H6"/>
<feature type="compositionally biased region" description="Basic and acidic residues" evidence="1">
    <location>
        <begin position="57"/>
        <end position="71"/>
    </location>
</feature>
<dbReference type="InterPro" id="IPR014002">
    <property type="entry name" value="Agenet_dom_plant"/>
</dbReference>
<name>A0A8X7S3H6_BRACI</name>
<feature type="region of interest" description="Disordered" evidence="1">
    <location>
        <begin position="1"/>
        <end position="78"/>
    </location>
</feature>
<dbReference type="PANTHER" id="PTHR31917:SF164">
    <property type="entry name" value="DUF724 DOMAIN-CONTAINING PROTEIN 7-LIKE"/>
    <property type="match status" value="1"/>
</dbReference>
<dbReference type="Proteomes" id="UP000886595">
    <property type="component" value="Unassembled WGS sequence"/>
</dbReference>
<feature type="domain" description="Agenet" evidence="2">
    <location>
        <begin position="384"/>
        <end position="440"/>
    </location>
</feature>